<name>A0A3R7MGZ0_9TRYP</name>
<accession>A0A3R7MGZ0</accession>
<keyword evidence="2" id="KW-1185">Reference proteome</keyword>
<sequence length="463" mass="52807">MSDAVAPGAPRRHEHYDPRAELGLLQEKVEEALMEARQSTNFCRMIQHDIGKFVRSEQLARGWCADAVGGGKIHPQLLASVDGHLSEFEGFIIARVREELERKIAKEFAARLDSCSQQIDRLYQEQREQEGKLRFLVMEAALKISEVRKEVKGYVSKMWGHVMLIEEKLRLVPAASCTKPEGATVPEDELATALREAMTVLTLLSEGLETERKMNWEENQRWMLFMGRAAEKLRQLGERDEVLATNCQEIWRVTKENRRRCKEAMACVVDLGRRLGPLSSASTAAVATLAREGPQAVRSKAEIVDQKQLRDFTKELHEIGAALRALQVDHARFKKIVGENMVIVTQLQQNGTETVAATNSRDTSLEFVNRKQESCGPNYVFRFPFREENESEENLFIGRNDISLAKRWQASYLTKARLLHGRTCNALRRRVFQSWLAWRRGRRQAATGRDQVAQTPRSLEHAV</sequence>
<organism evidence="1 2">
    <name type="scientific">Trypanosoma conorhini</name>
    <dbReference type="NCBI Taxonomy" id="83891"/>
    <lineage>
        <taxon>Eukaryota</taxon>
        <taxon>Discoba</taxon>
        <taxon>Euglenozoa</taxon>
        <taxon>Kinetoplastea</taxon>
        <taxon>Metakinetoplastina</taxon>
        <taxon>Trypanosomatida</taxon>
        <taxon>Trypanosomatidae</taxon>
        <taxon>Trypanosoma</taxon>
    </lineage>
</organism>
<dbReference type="AlphaFoldDB" id="A0A3R7MGZ0"/>
<comment type="caution">
    <text evidence="1">The sequence shown here is derived from an EMBL/GenBank/DDBJ whole genome shotgun (WGS) entry which is preliminary data.</text>
</comment>
<gene>
    <name evidence="1" type="ORF">Tco025E_08497</name>
</gene>
<reference evidence="1 2" key="1">
    <citation type="journal article" date="2018" name="BMC Genomics">
        <title>Genomic comparison of Trypanosoma conorhini and Trypanosoma rangeli to Trypanosoma cruzi strains of high and low virulence.</title>
        <authorList>
            <person name="Bradwell K.R."/>
            <person name="Koparde V.N."/>
            <person name="Matveyev A.V."/>
            <person name="Serrano M.G."/>
            <person name="Alves J.M."/>
            <person name="Parikh H."/>
            <person name="Huang B."/>
            <person name="Lee V."/>
            <person name="Espinosa-Alvarez O."/>
            <person name="Ortiz P.A."/>
            <person name="Costa-Martins A.G."/>
            <person name="Teixeira M.M."/>
            <person name="Buck G.A."/>
        </authorList>
    </citation>
    <scope>NUCLEOTIDE SEQUENCE [LARGE SCALE GENOMIC DNA]</scope>
    <source>
        <strain evidence="1 2">025E</strain>
    </source>
</reference>
<dbReference type="EMBL" id="MKKU01000778">
    <property type="protein sequence ID" value="RNF02326.1"/>
    <property type="molecule type" value="Genomic_DNA"/>
</dbReference>
<dbReference type="OrthoDB" id="248851at2759"/>
<dbReference type="GeneID" id="40322108"/>
<evidence type="ECO:0000313" key="2">
    <source>
        <dbReference type="Proteomes" id="UP000284403"/>
    </source>
</evidence>
<dbReference type="Proteomes" id="UP000284403">
    <property type="component" value="Unassembled WGS sequence"/>
</dbReference>
<proteinExistence type="predicted"/>
<dbReference type="RefSeq" id="XP_029224629.1">
    <property type="nucleotide sequence ID" value="XM_029375344.1"/>
</dbReference>
<protein>
    <submittedName>
        <fullName evidence="1">Uncharacterized protein</fullName>
    </submittedName>
</protein>
<evidence type="ECO:0000313" key="1">
    <source>
        <dbReference type="EMBL" id="RNF02326.1"/>
    </source>
</evidence>